<accession>A0ABS8WZM7</accession>
<keyword evidence="3" id="KW-1185">Reference proteome</keyword>
<feature type="domain" description="DUF4020" evidence="1">
    <location>
        <begin position="997"/>
        <end position="1152"/>
    </location>
</feature>
<protein>
    <submittedName>
        <fullName evidence="2">DUF4020 domain-containing protein</fullName>
    </submittedName>
</protein>
<organism evidence="2 3">
    <name type="scientific">Legionella resiliens</name>
    <dbReference type="NCBI Taxonomy" id="2905958"/>
    <lineage>
        <taxon>Bacteria</taxon>
        <taxon>Pseudomonadati</taxon>
        <taxon>Pseudomonadota</taxon>
        <taxon>Gammaproteobacteria</taxon>
        <taxon>Legionellales</taxon>
        <taxon>Legionellaceae</taxon>
        <taxon>Legionella</taxon>
    </lineage>
</organism>
<reference evidence="2 3" key="1">
    <citation type="journal article" date="2024" name="Pathogens">
        <title>Characterization of a Novel Species of Legionella Isolated from a Healthcare Facility: Legionella resiliens sp. nov.</title>
        <authorList>
            <person name="Cristino S."/>
            <person name="Pascale M.R."/>
            <person name="Marino F."/>
            <person name="Derelitto C."/>
            <person name="Salaris S."/>
            <person name="Orsini M."/>
            <person name="Squarzoni S."/>
            <person name="Grottola A."/>
            <person name="Girolamini L."/>
        </authorList>
    </citation>
    <scope>NUCLEOTIDE SEQUENCE [LARGE SCALE GENOMIC DNA]</scope>
    <source>
        <strain evidence="2 3">8cVS16</strain>
    </source>
</reference>
<dbReference type="Gene3D" id="3.40.50.1220">
    <property type="entry name" value="TPP-binding domain"/>
    <property type="match status" value="1"/>
</dbReference>
<dbReference type="Proteomes" id="UP001320170">
    <property type="component" value="Unassembled WGS sequence"/>
</dbReference>
<dbReference type="SUPFAM" id="SSF52467">
    <property type="entry name" value="DHS-like NAD/FAD-binding domain"/>
    <property type="match status" value="1"/>
</dbReference>
<sequence length="1166" mass="135910">MIINGVDFPVKVIEALKHNRLVVFAGAGVSMGKPANLPCFYELARQIARGTGLEPQSNGNDLDYFLGNLGIDDLVIRNRASELTTIDENKFTPLHTAIVKLFKRPTDVRIVTTNFDLLFQFAATAIWANPPQIYTAPALPLGHDFEGIVDIHGSRRFPKSIVLTDRDFGKAYLTEGWARRFLVSLFENYIVLFIGYSHNDIVMRYLARSLPDKSLGSRFAMIGNDEEKEYWHTLGIEPISFQKTSKSDFSHLHLSLEKLSEFIHRPPSEWREIFWNLAESKPEHIDLEDRDHLLSMCNDESKFRYFTQKAIDPDWIYWLDSNKAIPDIFSDSSQPEMIRICVDWLVGFVNKQPECIFYLLNKHGYKAGQYFWNRLTKKISEIEDHQLFIRWVDLLVQIAPYYVCEYSLSWIAESSHKLGLFECLYKIYEVLANTKITLRESSYRTSSKILPELETQASHWCLNQIRDEYLQSWYDNHATQLLDLCTELLIKRRQLSLNWSIGDDKYDPDSWRRSAIEPHEQDKFPESIDVIIDTAKEAIDTMTKTNPKNLSYWIKNNKNSTSLIIQRLCLYSINISKIKPEKKVAWLLEKGLHNSSYRHEAFVLLRDNYNQLNDQFRQKVILEIKKYDSHVDKDKDEVNAYEQFQWLAWLQENCIDCQLLSNEIAFIHEKYPELTIRSYPDLTMWLESDNYNPQSPWSAQELLTIKNDNGFQKIINFKIDKSKEFSMQGLLWAISDAVKDNKDWGIAFCNFLIKKNQIDSQFFPVILNELKNWPENPENSSAIISILNEIRLQNKYPKELSEILLGAVKQGGVPYLSNIADQLNIIAQTLWNNLNKSKEPFSNSEKNFYSAAINTTEGNLATYWINALYCNSKINIETAFNTYKENLTALCSTVDPKTAYTIPIICAELNYLFSLDENWSRNTIMPIFTDKDSQRVIQAWHGFLSSSGPSLLVFTTLKDIVLNMLPQIYNLLPTRIERFIEFYVVMIFWYINDPNDLWLPKLLDILEEKERLVLSQRIKYFLQNIDDDKVISNWDSWLKLYWQNRIKGIPKDLNNSEIQCMLCWLPYLGEKFPEAVEIATKMKSAQFDQKGSFLHLEENDFPTRFPEATAKLLIYLFECKTSPFFLYNIDNILDKLSMGEISDKILKSLNESLIKSGRNPISLKKL</sequence>
<evidence type="ECO:0000259" key="1">
    <source>
        <dbReference type="Pfam" id="PF13212"/>
    </source>
</evidence>
<dbReference type="InterPro" id="IPR029035">
    <property type="entry name" value="DHS-like_NAD/FAD-binding_dom"/>
</dbReference>
<gene>
    <name evidence="2" type="ORF">LXO92_06115</name>
</gene>
<comment type="caution">
    <text evidence="2">The sequence shown here is derived from an EMBL/GenBank/DDBJ whole genome shotgun (WGS) entry which is preliminary data.</text>
</comment>
<evidence type="ECO:0000313" key="2">
    <source>
        <dbReference type="EMBL" id="MCE3531946.1"/>
    </source>
</evidence>
<dbReference type="InterPro" id="IPR025093">
    <property type="entry name" value="DUF4020"/>
</dbReference>
<name>A0ABS8WZM7_9GAMM</name>
<dbReference type="Pfam" id="PF13289">
    <property type="entry name" value="SIR2_2"/>
    <property type="match status" value="1"/>
</dbReference>
<proteinExistence type="predicted"/>
<evidence type="ECO:0000313" key="3">
    <source>
        <dbReference type="Proteomes" id="UP001320170"/>
    </source>
</evidence>
<dbReference type="Pfam" id="PF13212">
    <property type="entry name" value="DUF4020"/>
    <property type="match status" value="1"/>
</dbReference>
<dbReference type="EMBL" id="JAJTND010000004">
    <property type="protein sequence ID" value="MCE3531946.1"/>
    <property type="molecule type" value="Genomic_DNA"/>
</dbReference>
<dbReference type="RefSeq" id="WP_232890605.1">
    <property type="nucleotide sequence ID" value="NZ_JAJSPM010000005.1"/>
</dbReference>